<dbReference type="Proteomes" id="UP000320386">
    <property type="component" value="Chromosome"/>
</dbReference>
<evidence type="ECO:0000313" key="1">
    <source>
        <dbReference type="EMBL" id="QDU72283.1"/>
    </source>
</evidence>
<dbReference type="InterPro" id="IPR007922">
    <property type="entry name" value="DciA-like"/>
</dbReference>
<dbReference type="KEGG" id="mcad:Pan265_21470"/>
<dbReference type="EMBL" id="CP036280">
    <property type="protein sequence ID" value="QDU72283.1"/>
    <property type="molecule type" value="Genomic_DNA"/>
</dbReference>
<keyword evidence="2" id="KW-1185">Reference proteome</keyword>
<dbReference type="RefSeq" id="WP_145446455.1">
    <property type="nucleotide sequence ID" value="NZ_CP036280.1"/>
</dbReference>
<dbReference type="Pfam" id="PF05258">
    <property type="entry name" value="DciA"/>
    <property type="match status" value="1"/>
</dbReference>
<evidence type="ECO:0000313" key="2">
    <source>
        <dbReference type="Proteomes" id="UP000320386"/>
    </source>
</evidence>
<sequence>MDRKRQLEQLRLRRTSERLRRREADLSLGFMAKQFKAEVERPWKKVEAATDVWMALLPSSIAERTRLQGLDRGVLRVGVSDSATLYELDRLLRGGVQRELQRRVKGGVVSIRKIRLSLDPLASRHDDEPEMGA</sequence>
<protein>
    <recommendedName>
        <fullName evidence="3">DUF721 domain-containing protein</fullName>
    </recommendedName>
</protein>
<proteinExistence type="predicted"/>
<dbReference type="OrthoDB" id="5516926at2"/>
<accession>A0A518BZ86</accession>
<organism evidence="1 2">
    <name type="scientific">Mucisphaera calidilacus</name>
    <dbReference type="NCBI Taxonomy" id="2527982"/>
    <lineage>
        <taxon>Bacteria</taxon>
        <taxon>Pseudomonadati</taxon>
        <taxon>Planctomycetota</taxon>
        <taxon>Phycisphaerae</taxon>
        <taxon>Phycisphaerales</taxon>
        <taxon>Phycisphaeraceae</taxon>
        <taxon>Mucisphaera</taxon>
    </lineage>
</organism>
<reference evidence="1 2" key="1">
    <citation type="submission" date="2019-02" db="EMBL/GenBank/DDBJ databases">
        <title>Deep-cultivation of Planctomycetes and their phenomic and genomic characterization uncovers novel biology.</title>
        <authorList>
            <person name="Wiegand S."/>
            <person name="Jogler M."/>
            <person name="Boedeker C."/>
            <person name="Pinto D."/>
            <person name="Vollmers J."/>
            <person name="Rivas-Marin E."/>
            <person name="Kohn T."/>
            <person name="Peeters S.H."/>
            <person name="Heuer A."/>
            <person name="Rast P."/>
            <person name="Oberbeckmann S."/>
            <person name="Bunk B."/>
            <person name="Jeske O."/>
            <person name="Meyerdierks A."/>
            <person name="Storesund J.E."/>
            <person name="Kallscheuer N."/>
            <person name="Luecker S."/>
            <person name="Lage O.M."/>
            <person name="Pohl T."/>
            <person name="Merkel B.J."/>
            <person name="Hornburger P."/>
            <person name="Mueller R.-W."/>
            <person name="Bruemmer F."/>
            <person name="Labrenz M."/>
            <person name="Spormann A.M."/>
            <person name="Op den Camp H."/>
            <person name="Overmann J."/>
            <person name="Amann R."/>
            <person name="Jetten M.S.M."/>
            <person name="Mascher T."/>
            <person name="Medema M.H."/>
            <person name="Devos D.P."/>
            <person name="Kaster A.-K."/>
            <person name="Ovreas L."/>
            <person name="Rohde M."/>
            <person name="Galperin M.Y."/>
            <person name="Jogler C."/>
        </authorList>
    </citation>
    <scope>NUCLEOTIDE SEQUENCE [LARGE SCALE GENOMIC DNA]</scope>
    <source>
        <strain evidence="1 2">Pan265</strain>
    </source>
</reference>
<evidence type="ECO:0008006" key="3">
    <source>
        <dbReference type="Google" id="ProtNLM"/>
    </source>
</evidence>
<gene>
    <name evidence="1" type="ORF">Pan265_21470</name>
</gene>
<dbReference type="AlphaFoldDB" id="A0A518BZ86"/>
<name>A0A518BZ86_9BACT</name>